<keyword evidence="2" id="KW-1185">Reference proteome</keyword>
<name>A0A177CH87_9PLEO</name>
<dbReference type="Proteomes" id="UP000077069">
    <property type="component" value="Unassembled WGS sequence"/>
</dbReference>
<accession>A0A177CH87</accession>
<dbReference type="RefSeq" id="XP_018037300.1">
    <property type="nucleotide sequence ID" value="XM_018186947.1"/>
</dbReference>
<sequence>MPLFEPGGGRTLQSRFKAEPKVWLMCRIEGHTCKGSIGQMMTVRGCPFVGLGKNKCTLDMRWHREALDLTDGRSNRKADVELTERVTCPHRSWTLGSHAKILLVCS</sequence>
<dbReference type="AlphaFoldDB" id="A0A177CH87"/>
<proteinExistence type="predicted"/>
<protein>
    <submittedName>
        <fullName evidence="1">Uncharacterized protein</fullName>
    </submittedName>
</protein>
<evidence type="ECO:0000313" key="1">
    <source>
        <dbReference type="EMBL" id="OAG06935.1"/>
    </source>
</evidence>
<dbReference type="InParanoid" id="A0A177CH87"/>
<organism evidence="1 2">
    <name type="scientific">Paraphaeosphaeria sporulosa</name>
    <dbReference type="NCBI Taxonomy" id="1460663"/>
    <lineage>
        <taxon>Eukaryota</taxon>
        <taxon>Fungi</taxon>
        <taxon>Dikarya</taxon>
        <taxon>Ascomycota</taxon>
        <taxon>Pezizomycotina</taxon>
        <taxon>Dothideomycetes</taxon>
        <taxon>Pleosporomycetidae</taxon>
        <taxon>Pleosporales</taxon>
        <taxon>Massarineae</taxon>
        <taxon>Didymosphaeriaceae</taxon>
        <taxon>Paraphaeosphaeria</taxon>
    </lineage>
</organism>
<evidence type="ECO:0000313" key="2">
    <source>
        <dbReference type="Proteomes" id="UP000077069"/>
    </source>
</evidence>
<gene>
    <name evidence="1" type="ORF">CC84DRAFT_631060</name>
</gene>
<dbReference type="GeneID" id="28770433"/>
<dbReference type="EMBL" id="KV441551">
    <property type="protein sequence ID" value="OAG06935.1"/>
    <property type="molecule type" value="Genomic_DNA"/>
</dbReference>
<reference evidence="1 2" key="1">
    <citation type="submission" date="2016-05" db="EMBL/GenBank/DDBJ databases">
        <title>Comparative analysis of secretome profiles of manganese(II)-oxidizing ascomycete fungi.</title>
        <authorList>
            <consortium name="DOE Joint Genome Institute"/>
            <person name="Zeiner C.A."/>
            <person name="Purvine S.O."/>
            <person name="Zink E.M."/>
            <person name="Wu S."/>
            <person name="Pasa-Tolic L."/>
            <person name="Chaput D.L."/>
            <person name="Haridas S."/>
            <person name="Grigoriev I.V."/>
            <person name="Santelli C.M."/>
            <person name="Hansel C.M."/>
        </authorList>
    </citation>
    <scope>NUCLEOTIDE SEQUENCE [LARGE SCALE GENOMIC DNA]</scope>
    <source>
        <strain evidence="1 2">AP3s5-JAC2a</strain>
    </source>
</reference>